<feature type="domain" description="ZSWIM1/3 RNaseH-like" evidence="1">
    <location>
        <begin position="56"/>
        <end position="123"/>
    </location>
</feature>
<reference evidence="2" key="1">
    <citation type="submission" date="2023-03" db="EMBL/GenBank/DDBJ databases">
        <title>Chromosome-scale reference genome and RAD-based genetic map of yellow starthistle (Centaurea solstitialis) reveal putative structural variation and QTLs associated with invader traits.</title>
        <authorList>
            <person name="Reatini B."/>
            <person name="Cang F.A."/>
            <person name="Jiang Q."/>
            <person name="Mckibben M.T.W."/>
            <person name="Barker M.S."/>
            <person name="Rieseberg L.H."/>
            <person name="Dlugosch K.M."/>
        </authorList>
    </citation>
    <scope>NUCLEOTIDE SEQUENCE</scope>
    <source>
        <strain evidence="2">CAN-66</strain>
        <tissue evidence="2">Leaf</tissue>
    </source>
</reference>
<proteinExistence type="predicted"/>
<protein>
    <recommendedName>
        <fullName evidence="1">ZSWIM1/3 RNaseH-like domain-containing protein</fullName>
    </recommendedName>
</protein>
<dbReference type="EMBL" id="JARYMX010000004">
    <property type="protein sequence ID" value="KAJ9552181.1"/>
    <property type="molecule type" value="Genomic_DNA"/>
</dbReference>
<dbReference type="Pfam" id="PF21056">
    <property type="entry name" value="ZSWIM1-3_RNaseH-like"/>
    <property type="match status" value="1"/>
</dbReference>
<evidence type="ECO:0000313" key="3">
    <source>
        <dbReference type="Proteomes" id="UP001172457"/>
    </source>
</evidence>
<sequence>MRNAFKGGVGESGPTVRDYHNFKRQMVNFVGNKDAQMLINTMVSRKKCNPDFFYEFQCNEKELLNIFWADETMRMNYREFGDCISFDATFCTNQHAMVFVLFVAIDNHKRSVVVGAALMHSEKVLGFRGFPRVKLTRGLSWISKPYWFDKSHKPNDQSVKGLCNRNHTGLI</sequence>
<comment type="caution">
    <text evidence="2">The sequence shown here is derived from an EMBL/GenBank/DDBJ whole genome shotgun (WGS) entry which is preliminary data.</text>
</comment>
<accession>A0AA38TDS8</accession>
<dbReference type="AlphaFoldDB" id="A0AA38TDS8"/>
<dbReference type="InterPro" id="IPR048324">
    <property type="entry name" value="ZSWIM1-3_RNaseH-like"/>
</dbReference>
<evidence type="ECO:0000313" key="2">
    <source>
        <dbReference type="EMBL" id="KAJ9552181.1"/>
    </source>
</evidence>
<evidence type="ECO:0000259" key="1">
    <source>
        <dbReference type="Pfam" id="PF21056"/>
    </source>
</evidence>
<keyword evidence="3" id="KW-1185">Reference proteome</keyword>
<dbReference type="PANTHER" id="PTHR47718:SF12">
    <property type="entry name" value="PROTEIN FAR1-RELATED SEQUENCE"/>
    <property type="match status" value="1"/>
</dbReference>
<dbReference type="PANTHER" id="PTHR47718">
    <property type="entry name" value="OS01G0519700 PROTEIN"/>
    <property type="match status" value="1"/>
</dbReference>
<name>A0AA38TDS8_9ASTR</name>
<organism evidence="2 3">
    <name type="scientific">Centaurea solstitialis</name>
    <name type="common">yellow star-thistle</name>
    <dbReference type="NCBI Taxonomy" id="347529"/>
    <lineage>
        <taxon>Eukaryota</taxon>
        <taxon>Viridiplantae</taxon>
        <taxon>Streptophyta</taxon>
        <taxon>Embryophyta</taxon>
        <taxon>Tracheophyta</taxon>
        <taxon>Spermatophyta</taxon>
        <taxon>Magnoliopsida</taxon>
        <taxon>eudicotyledons</taxon>
        <taxon>Gunneridae</taxon>
        <taxon>Pentapetalae</taxon>
        <taxon>asterids</taxon>
        <taxon>campanulids</taxon>
        <taxon>Asterales</taxon>
        <taxon>Asteraceae</taxon>
        <taxon>Carduoideae</taxon>
        <taxon>Cardueae</taxon>
        <taxon>Centaureinae</taxon>
        <taxon>Centaurea</taxon>
    </lineage>
</organism>
<gene>
    <name evidence="2" type="ORF">OSB04_016226</name>
</gene>
<dbReference type="Proteomes" id="UP001172457">
    <property type="component" value="Chromosome 4"/>
</dbReference>